<sequence length="470" mass="50279">MAQVAAGMTGLSELMADPARVVFDEVADSFEELERVLNAKAALDAAFAWLAEQSPEAGQRVGSTRGFDYLLAGLGLSKKEAAARLRTGRHLFDPPAPAPAPAPEPAESEEEHRAREAAEREKADRERKAREEARRRAQHRSAEILGVISQELANLNEHADPGSAQLYNLALAEAGRRTPEDLRSWLRDKVTQANQAGMPDLLAAYRKRFLHLGEADADGGRRVTGYLPAGDAAKLAAALAPGLRAGVNLPDPTGKDPRTLSQRAVDQLSVVLDRYLANQSTATRYGVGSVLFSVTAEDVESLSAHSTFSTNTGDTLNLIDVLRLGAAKFDVMALHDTDGQPLALGRGVRHASFFQKVALFAAQGVCGCPDCVTAAVHGDAHHLKPWDRGGPTDLVNLMLICRPHHADNDDSRSGAGGKGHADRCPTTGRVGRRAGPGQPLRFNTTHAQDRSAGARIRNRRDKAPADRAAG</sequence>
<dbReference type="CDD" id="cd00085">
    <property type="entry name" value="HNHc"/>
    <property type="match status" value="1"/>
</dbReference>
<dbReference type="Proteomes" id="UP000425178">
    <property type="component" value="Chromosome"/>
</dbReference>
<dbReference type="Pfam" id="PF02720">
    <property type="entry name" value="DUF222"/>
    <property type="match status" value="1"/>
</dbReference>
<dbReference type="InterPro" id="IPR003615">
    <property type="entry name" value="HNH_nuc"/>
</dbReference>
<dbReference type="KEGG" id="ccoe:CETAM_01025"/>
<comment type="similarity">
    <text evidence="1">Belongs to the Rv1128c/1148c/1588c/1702c/1945/3466 family.</text>
</comment>
<feature type="compositionally biased region" description="Pro residues" evidence="2">
    <location>
        <begin position="94"/>
        <end position="104"/>
    </location>
</feature>
<dbReference type="AlphaFoldDB" id="A0A6B8W921"/>
<gene>
    <name evidence="5" type="ORF">CETAM_01025</name>
</gene>
<proteinExistence type="inferred from homology"/>
<name>A0A6B8W921_9CORY</name>
<evidence type="ECO:0000259" key="3">
    <source>
        <dbReference type="Pfam" id="PF01844"/>
    </source>
</evidence>
<feature type="domain" description="DUF222" evidence="4">
    <location>
        <begin position="171"/>
        <end position="359"/>
    </location>
</feature>
<protein>
    <recommendedName>
        <fullName evidence="7">HNH endonuclease</fullName>
    </recommendedName>
</protein>
<evidence type="ECO:0000313" key="6">
    <source>
        <dbReference type="Proteomes" id="UP000425178"/>
    </source>
</evidence>
<dbReference type="InterPro" id="IPR002711">
    <property type="entry name" value="HNH"/>
</dbReference>
<feature type="compositionally biased region" description="Basic and acidic residues" evidence="2">
    <location>
        <begin position="110"/>
        <end position="135"/>
    </location>
</feature>
<dbReference type="Pfam" id="PF01844">
    <property type="entry name" value="HNH"/>
    <property type="match status" value="1"/>
</dbReference>
<feature type="compositionally biased region" description="Basic and acidic residues" evidence="2">
    <location>
        <begin position="461"/>
        <end position="470"/>
    </location>
</feature>
<organism evidence="5 6">
    <name type="scientific">Corynebacterium comes</name>
    <dbReference type="NCBI Taxonomy" id="2675218"/>
    <lineage>
        <taxon>Bacteria</taxon>
        <taxon>Bacillati</taxon>
        <taxon>Actinomycetota</taxon>
        <taxon>Actinomycetes</taxon>
        <taxon>Mycobacteriales</taxon>
        <taxon>Corynebacteriaceae</taxon>
        <taxon>Corynebacterium</taxon>
    </lineage>
</organism>
<dbReference type="GO" id="GO:0004519">
    <property type="term" value="F:endonuclease activity"/>
    <property type="evidence" value="ECO:0007669"/>
    <property type="project" value="InterPro"/>
</dbReference>
<evidence type="ECO:0000313" key="5">
    <source>
        <dbReference type="EMBL" id="QGU03498.1"/>
    </source>
</evidence>
<evidence type="ECO:0000256" key="1">
    <source>
        <dbReference type="ARBA" id="ARBA00023450"/>
    </source>
</evidence>
<evidence type="ECO:0000256" key="2">
    <source>
        <dbReference type="SAM" id="MobiDB-lite"/>
    </source>
</evidence>
<reference evidence="5 6" key="1">
    <citation type="journal article" date="2021" name="Int. J. Syst. Evol. Microbiol.">
        <title>Classification of three corynebacterial strains isolated from a small paddock in North Rhine-Westphalia: proposal of &lt;i&gt;Corynebacterium kalinowskii&lt;/i&gt; sp. nov., &lt;i&gt;Corynebacterium comes&lt;/i&gt; sp. nov. and &lt;i&gt;Corynebacterium occultum&lt;/i&gt; sp. nov.</title>
        <authorList>
            <person name="Schaffert L."/>
            <person name="Ruwe M."/>
            <person name="Milse J."/>
            <person name="Hanuschka K."/>
            <person name="Ortseifen V."/>
            <person name="Droste J."/>
            <person name="Brandt D."/>
            <person name="Schl L."/>
            <person name="Kutter Y."/>
            <person name="Vinke S."/>
            <person name="Vieh P."/>
            <person name="Jacob L."/>
            <person name="L N.C."/>
            <person name="Schulte-Berndt E."/>
            <person name="Hain C."/>
            <person name="Linder M."/>
            <person name="Schmidt P."/>
            <person name="Wollenschl L."/>
            <person name="Luttermann T."/>
            <person name="Thieme E."/>
            <person name="Hassa J."/>
            <person name="Haak M."/>
            <person name="Wittchen M."/>
            <person name="Mentz A."/>
            <person name="Persicke M."/>
            <person name="Busche T."/>
            <person name="R C."/>
        </authorList>
    </citation>
    <scope>NUCLEOTIDE SEQUENCE [LARGE SCALE GENOMIC DNA]</scope>
    <source>
        <strain evidence="5 6">2019</strain>
    </source>
</reference>
<evidence type="ECO:0000259" key="4">
    <source>
        <dbReference type="Pfam" id="PF02720"/>
    </source>
</evidence>
<dbReference type="InterPro" id="IPR003870">
    <property type="entry name" value="DUF222"/>
</dbReference>
<feature type="region of interest" description="Disordered" evidence="2">
    <location>
        <begin position="407"/>
        <end position="470"/>
    </location>
</feature>
<feature type="region of interest" description="Disordered" evidence="2">
    <location>
        <begin position="90"/>
        <end position="139"/>
    </location>
</feature>
<dbReference type="GO" id="GO:0008270">
    <property type="term" value="F:zinc ion binding"/>
    <property type="evidence" value="ECO:0007669"/>
    <property type="project" value="InterPro"/>
</dbReference>
<feature type="domain" description="HNH" evidence="3">
    <location>
        <begin position="366"/>
        <end position="402"/>
    </location>
</feature>
<evidence type="ECO:0008006" key="7">
    <source>
        <dbReference type="Google" id="ProtNLM"/>
    </source>
</evidence>
<accession>A0A6B8W921</accession>
<dbReference type="GO" id="GO:0003676">
    <property type="term" value="F:nucleic acid binding"/>
    <property type="evidence" value="ECO:0007669"/>
    <property type="project" value="InterPro"/>
</dbReference>
<keyword evidence="6" id="KW-1185">Reference proteome</keyword>
<dbReference type="EMBL" id="CP046453">
    <property type="protein sequence ID" value="QGU03498.1"/>
    <property type="molecule type" value="Genomic_DNA"/>
</dbReference>